<proteinExistence type="inferred from homology"/>
<evidence type="ECO:0000256" key="13">
    <source>
        <dbReference type="SAM" id="Phobius"/>
    </source>
</evidence>
<evidence type="ECO:0000256" key="11">
    <source>
        <dbReference type="ARBA" id="ARBA00023166"/>
    </source>
</evidence>
<evidence type="ECO:0000256" key="10">
    <source>
        <dbReference type="ARBA" id="ARBA00023136"/>
    </source>
</evidence>
<evidence type="ECO:0000256" key="12">
    <source>
        <dbReference type="ARBA" id="ARBA00023221"/>
    </source>
</evidence>
<feature type="transmembrane region" description="Helical" evidence="13">
    <location>
        <begin position="7"/>
        <end position="31"/>
    </location>
</feature>
<evidence type="ECO:0000256" key="4">
    <source>
        <dbReference type="ARBA" id="ARBA00022692"/>
    </source>
</evidence>
<dbReference type="PANTHER" id="PTHR15451:SF19">
    <property type="entry name" value="ERGOSTEROL BIOSYNTHETIC PROTEIN 28 HOMOLOG"/>
    <property type="match status" value="1"/>
</dbReference>
<keyword evidence="15" id="KW-1185">Reference proteome</keyword>
<keyword evidence="5" id="KW-0256">Endoplasmic reticulum</keyword>
<keyword evidence="8" id="KW-0756">Sterol biosynthesis</keyword>
<dbReference type="OrthoDB" id="6345150at2759"/>
<accession>A0A9N9QE96</accession>
<keyword evidence="10 13" id="KW-0472">Membrane</keyword>
<protein>
    <submittedName>
        <fullName evidence="14">Uncharacterized protein</fullName>
    </submittedName>
</protein>
<keyword evidence="3" id="KW-0444">Lipid biosynthesis</keyword>
<evidence type="ECO:0000256" key="7">
    <source>
        <dbReference type="ARBA" id="ARBA00022989"/>
    </source>
</evidence>
<dbReference type="GO" id="GO:0016126">
    <property type="term" value="P:sterol biosynthetic process"/>
    <property type="evidence" value="ECO:0007669"/>
    <property type="project" value="UniProtKB-KW"/>
</dbReference>
<evidence type="ECO:0000256" key="9">
    <source>
        <dbReference type="ARBA" id="ARBA00023098"/>
    </source>
</evidence>
<dbReference type="InterPro" id="IPR005352">
    <property type="entry name" value="Erg28"/>
</dbReference>
<evidence type="ECO:0000256" key="5">
    <source>
        <dbReference type="ARBA" id="ARBA00022824"/>
    </source>
</evidence>
<evidence type="ECO:0000313" key="15">
    <source>
        <dbReference type="Proteomes" id="UP001152799"/>
    </source>
</evidence>
<keyword evidence="6" id="KW-0752">Steroid biosynthesis</keyword>
<organism evidence="14 15">
    <name type="scientific">Ceutorhynchus assimilis</name>
    <name type="common">cabbage seed weevil</name>
    <dbReference type="NCBI Taxonomy" id="467358"/>
    <lineage>
        <taxon>Eukaryota</taxon>
        <taxon>Metazoa</taxon>
        <taxon>Ecdysozoa</taxon>
        <taxon>Arthropoda</taxon>
        <taxon>Hexapoda</taxon>
        <taxon>Insecta</taxon>
        <taxon>Pterygota</taxon>
        <taxon>Neoptera</taxon>
        <taxon>Endopterygota</taxon>
        <taxon>Coleoptera</taxon>
        <taxon>Polyphaga</taxon>
        <taxon>Cucujiformia</taxon>
        <taxon>Curculionidae</taxon>
        <taxon>Ceutorhynchinae</taxon>
        <taxon>Ceutorhynchus</taxon>
    </lineage>
</organism>
<evidence type="ECO:0000256" key="1">
    <source>
        <dbReference type="ARBA" id="ARBA00004477"/>
    </source>
</evidence>
<evidence type="ECO:0000256" key="3">
    <source>
        <dbReference type="ARBA" id="ARBA00022516"/>
    </source>
</evidence>
<evidence type="ECO:0000256" key="8">
    <source>
        <dbReference type="ARBA" id="ARBA00023011"/>
    </source>
</evidence>
<reference evidence="14" key="1">
    <citation type="submission" date="2022-01" db="EMBL/GenBank/DDBJ databases">
        <authorList>
            <person name="King R."/>
        </authorList>
    </citation>
    <scope>NUCLEOTIDE SEQUENCE</scope>
</reference>
<dbReference type="Pfam" id="PF03694">
    <property type="entry name" value="Erg28"/>
    <property type="match status" value="1"/>
</dbReference>
<keyword evidence="12" id="KW-0753">Steroid metabolism</keyword>
<gene>
    <name evidence="14" type="ORF">CEUTPL_LOCUS1671</name>
</gene>
<dbReference type="PANTHER" id="PTHR15451">
    <property type="entry name" value="ERGOSTEROL BIOSYNTHETIC PROTEIN 28-RELATED"/>
    <property type="match status" value="1"/>
</dbReference>
<keyword evidence="4 13" id="KW-0812">Transmembrane</keyword>
<dbReference type="GO" id="GO:0005789">
    <property type="term" value="C:endoplasmic reticulum membrane"/>
    <property type="evidence" value="ECO:0007669"/>
    <property type="project" value="UniProtKB-SubCell"/>
</dbReference>
<sequence>MDMESKILYAFRGWIGFVAFMDLGITAKSFIEKRSFLTKNLIDYNDEEYTTSRILGMFALLKALVLIYSTLYIHYKPVVDLGRWSLAVTILLYFSETVYFHASSLNPTVIFPCVLNIVTLIGLFYLPNKLDIWGLRNGNEEENAQLLKQAGALRRGRKHARKYD</sequence>
<evidence type="ECO:0000313" key="14">
    <source>
        <dbReference type="EMBL" id="CAG9760958.1"/>
    </source>
</evidence>
<dbReference type="Proteomes" id="UP001152799">
    <property type="component" value="Chromosome 1"/>
</dbReference>
<feature type="transmembrane region" description="Helical" evidence="13">
    <location>
        <begin position="108"/>
        <end position="126"/>
    </location>
</feature>
<keyword evidence="9" id="KW-0443">Lipid metabolism</keyword>
<dbReference type="EMBL" id="OU892277">
    <property type="protein sequence ID" value="CAG9760958.1"/>
    <property type="molecule type" value="Genomic_DNA"/>
</dbReference>
<dbReference type="GO" id="GO:0030674">
    <property type="term" value="F:protein-macromolecule adaptor activity"/>
    <property type="evidence" value="ECO:0007669"/>
    <property type="project" value="TreeGrafter"/>
</dbReference>
<name>A0A9N9QE96_9CUCU</name>
<keyword evidence="7 13" id="KW-1133">Transmembrane helix</keyword>
<comment type="similarity">
    <text evidence="2">Belongs to the ERG28 family.</text>
</comment>
<comment type="subcellular location">
    <subcellularLocation>
        <location evidence="1">Endoplasmic reticulum membrane</location>
        <topology evidence="1">Multi-pass membrane protein</topology>
    </subcellularLocation>
</comment>
<dbReference type="AlphaFoldDB" id="A0A9N9QE96"/>
<evidence type="ECO:0000256" key="2">
    <source>
        <dbReference type="ARBA" id="ARBA00005377"/>
    </source>
</evidence>
<keyword evidence="11" id="KW-1207">Sterol metabolism</keyword>
<evidence type="ECO:0000256" key="6">
    <source>
        <dbReference type="ARBA" id="ARBA00022955"/>
    </source>
</evidence>
<feature type="transmembrane region" description="Helical" evidence="13">
    <location>
        <begin position="51"/>
        <end position="72"/>
    </location>
</feature>